<feature type="transmembrane region" description="Helical" evidence="1">
    <location>
        <begin position="15"/>
        <end position="36"/>
    </location>
</feature>
<reference evidence="2" key="5">
    <citation type="journal article" date="2021" name="G3 (Bethesda)">
        <title>Aegilops tauschii genome assembly Aet v5.0 features greater sequence contiguity and improved annotation.</title>
        <authorList>
            <person name="Wang L."/>
            <person name="Zhu T."/>
            <person name="Rodriguez J.C."/>
            <person name="Deal K.R."/>
            <person name="Dubcovsky J."/>
            <person name="McGuire P.E."/>
            <person name="Lux T."/>
            <person name="Spannagl M."/>
            <person name="Mayer K.F.X."/>
            <person name="Baldrich P."/>
            <person name="Meyers B.C."/>
            <person name="Huo N."/>
            <person name="Gu Y.Q."/>
            <person name="Zhou H."/>
            <person name="Devos K.M."/>
            <person name="Bennetzen J.L."/>
            <person name="Unver T."/>
            <person name="Budak H."/>
            <person name="Gulick P.J."/>
            <person name="Galiba G."/>
            <person name="Kalapos B."/>
            <person name="Nelson D.R."/>
            <person name="Li P."/>
            <person name="You F.M."/>
            <person name="Luo M.C."/>
            <person name="Dvorak J."/>
        </authorList>
    </citation>
    <scope>NUCLEOTIDE SEQUENCE [LARGE SCALE GENOMIC DNA]</scope>
    <source>
        <strain evidence="2">cv. AL8/78</strain>
    </source>
</reference>
<reference evidence="2" key="4">
    <citation type="submission" date="2019-03" db="UniProtKB">
        <authorList>
            <consortium name="EnsemblPlants"/>
        </authorList>
    </citation>
    <scope>IDENTIFICATION</scope>
</reference>
<proteinExistence type="predicted"/>
<evidence type="ECO:0000256" key="1">
    <source>
        <dbReference type="SAM" id="Phobius"/>
    </source>
</evidence>
<dbReference type="Proteomes" id="UP000015105">
    <property type="component" value="Chromosome 1D"/>
</dbReference>
<keyword evidence="1" id="KW-1133">Transmembrane helix</keyword>
<reference evidence="3" key="2">
    <citation type="journal article" date="2017" name="Nat. Plants">
        <title>The Aegilops tauschii genome reveals multiple impacts of transposons.</title>
        <authorList>
            <person name="Zhao G."/>
            <person name="Zou C."/>
            <person name="Li K."/>
            <person name="Wang K."/>
            <person name="Li T."/>
            <person name="Gao L."/>
            <person name="Zhang X."/>
            <person name="Wang H."/>
            <person name="Yang Z."/>
            <person name="Liu X."/>
            <person name="Jiang W."/>
            <person name="Mao L."/>
            <person name="Kong X."/>
            <person name="Jiao Y."/>
            <person name="Jia J."/>
        </authorList>
    </citation>
    <scope>NUCLEOTIDE SEQUENCE [LARGE SCALE GENOMIC DNA]</scope>
    <source>
        <strain evidence="3">cv. AL8/78</strain>
    </source>
</reference>
<keyword evidence="1" id="KW-0812">Transmembrane</keyword>
<evidence type="ECO:0000313" key="3">
    <source>
        <dbReference type="Proteomes" id="UP000015105"/>
    </source>
</evidence>
<dbReference type="Gramene" id="AET1Gv20612100.3">
    <property type="protein sequence ID" value="AET1Gv20612100.3"/>
    <property type="gene ID" value="AET1Gv20612100"/>
</dbReference>
<dbReference type="AlphaFoldDB" id="A0A452Z2I1"/>
<keyword evidence="1" id="KW-0472">Membrane</keyword>
<reference evidence="3" key="1">
    <citation type="journal article" date="2014" name="Science">
        <title>Ancient hybridizations among the ancestral genomes of bread wheat.</title>
        <authorList>
            <consortium name="International Wheat Genome Sequencing Consortium,"/>
            <person name="Marcussen T."/>
            <person name="Sandve S.R."/>
            <person name="Heier L."/>
            <person name="Spannagl M."/>
            <person name="Pfeifer M."/>
            <person name="Jakobsen K.S."/>
            <person name="Wulff B.B."/>
            <person name="Steuernagel B."/>
            <person name="Mayer K.F."/>
            <person name="Olsen O.A."/>
        </authorList>
    </citation>
    <scope>NUCLEOTIDE SEQUENCE [LARGE SCALE GENOMIC DNA]</scope>
    <source>
        <strain evidence="3">cv. AL8/78</strain>
    </source>
</reference>
<sequence length="40" mass="4676">ISLALSNIFGIMARAMIHCILHFVFAVEDYFTIYFLPFSY</sequence>
<protein>
    <submittedName>
        <fullName evidence="2">Uncharacterized protein</fullName>
    </submittedName>
</protein>
<keyword evidence="3" id="KW-1185">Reference proteome</keyword>
<organism evidence="2 3">
    <name type="scientific">Aegilops tauschii subsp. strangulata</name>
    <name type="common">Goatgrass</name>
    <dbReference type="NCBI Taxonomy" id="200361"/>
    <lineage>
        <taxon>Eukaryota</taxon>
        <taxon>Viridiplantae</taxon>
        <taxon>Streptophyta</taxon>
        <taxon>Embryophyta</taxon>
        <taxon>Tracheophyta</taxon>
        <taxon>Spermatophyta</taxon>
        <taxon>Magnoliopsida</taxon>
        <taxon>Liliopsida</taxon>
        <taxon>Poales</taxon>
        <taxon>Poaceae</taxon>
        <taxon>BOP clade</taxon>
        <taxon>Pooideae</taxon>
        <taxon>Triticodae</taxon>
        <taxon>Triticeae</taxon>
        <taxon>Triticinae</taxon>
        <taxon>Aegilops</taxon>
    </lineage>
</organism>
<name>A0A452Z2I1_AEGTS</name>
<accession>A0A452Z2I1</accession>
<reference evidence="2" key="3">
    <citation type="journal article" date="2017" name="Nature">
        <title>Genome sequence of the progenitor of the wheat D genome Aegilops tauschii.</title>
        <authorList>
            <person name="Luo M.C."/>
            <person name="Gu Y.Q."/>
            <person name="Puiu D."/>
            <person name="Wang H."/>
            <person name="Twardziok S.O."/>
            <person name="Deal K.R."/>
            <person name="Huo N."/>
            <person name="Zhu T."/>
            <person name="Wang L."/>
            <person name="Wang Y."/>
            <person name="McGuire P.E."/>
            <person name="Liu S."/>
            <person name="Long H."/>
            <person name="Ramasamy R.K."/>
            <person name="Rodriguez J.C."/>
            <person name="Van S.L."/>
            <person name="Yuan L."/>
            <person name="Wang Z."/>
            <person name="Xia Z."/>
            <person name="Xiao L."/>
            <person name="Anderson O.D."/>
            <person name="Ouyang S."/>
            <person name="Liang Y."/>
            <person name="Zimin A.V."/>
            <person name="Pertea G."/>
            <person name="Qi P."/>
            <person name="Bennetzen J.L."/>
            <person name="Dai X."/>
            <person name="Dawson M.W."/>
            <person name="Muller H.G."/>
            <person name="Kugler K."/>
            <person name="Rivarola-Duarte L."/>
            <person name="Spannagl M."/>
            <person name="Mayer K.F.X."/>
            <person name="Lu F.H."/>
            <person name="Bevan M.W."/>
            <person name="Leroy P."/>
            <person name="Li P."/>
            <person name="You F.M."/>
            <person name="Sun Q."/>
            <person name="Liu Z."/>
            <person name="Lyons E."/>
            <person name="Wicker T."/>
            <person name="Salzberg S.L."/>
            <person name="Devos K.M."/>
            <person name="Dvorak J."/>
        </authorList>
    </citation>
    <scope>NUCLEOTIDE SEQUENCE [LARGE SCALE GENOMIC DNA]</scope>
    <source>
        <strain evidence="2">cv. AL8/78</strain>
    </source>
</reference>
<evidence type="ECO:0000313" key="2">
    <source>
        <dbReference type="EnsemblPlants" id="AET1Gv20612100.3"/>
    </source>
</evidence>
<dbReference type="EnsemblPlants" id="AET1Gv20612100.3">
    <property type="protein sequence ID" value="AET1Gv20612100.3"/>
    <property type="gene ID" value="AET1Gv20612100"/>
</dbReference>